<gene>
    <name evidence="1" type="ORF">NC653_005192</name>
</gene>
<name>A0AAD6RCL0_9ROSI</name>
<evidence type="ECO:0000313" key="2">
    <source>
        <dbReference type="Proteomes" id="UP001164929"/>
    </source>
</evidence>
<reference evidence="1" key="1">
    <citation type="journal article" date="2023" name="Mol. Ecol. Resour.">
        <title>Chromosome-level genome assembly of a triploid poplar Populus alba 'Berolinensis'.</title>
        <authorList>
            <person name="Chen S."/>
            <person name="Yu Y."/>
            <person name="Wang X."/>
            <person name="Wang S."/>
            <person name="Zhang T."/>
            <person name="Zhou Y."/>
            <person name="He R."/>
            <person name="Meng N."/>
            <person name="Wang Y."/>
            <person name="Liu W."/>
            <person name="Liu Z."/>
            <person name="Liu J."/>
            <person name="Guo Q."/>
            <person name="Huang H."/>
            <person name="Sederoff R.R."/>
            <person name="Wang G."/>
            <person name="Qu G."/>
            <person name="Chen S."/>
        </authorList>
    </citation>
    <scope>NUCLEOTIDE SEQUENCE</scope>
    <source>
        <strain evidence="1">SC-2020</strain>
    </source>
</reference>
<keyword evidence="2" id="KW-1185">Reference proteome</keyword>
<protein>
    <submittedName>
        <fullName evidence="1">Uncharacterized protein</fullName>
    </submittedName>
</protein>
<dbReference type="AlphaFoldDB" id="A0AAD6RCL0"/>
<organism evidence="1 2">
    <name type="scientific">Populus alba x Populus x berolinensis</name>
    <dbReference type="NCBI Taxonomy" id="444605"/>
    <lineage>
        <taxon>Eukaryota</taxon>
        <taxon>Viridiplantae</taxon>
        <taxon>Streptophyta</taxon>
        <taxon>Embryophyta</taxon>
        <taxon>Tracheophyta</taxon>
        <taxon>Spermatophyta</taxon>
        <taxon>Magnoliopsida</taxon>
        <taxon>eudicotyledons</taxon>
        <taxon>Gunneridae</taxon>
        <taxon>Pentapetalae</taxon>
        <taxon>rosids</taxon>
        <taxon>fabids</taxon>
        <taxon>Malpighiales</taxon>
        <taxon>Salicaceae</taxon>
        <taxon>Saliceae</taxon>
        <taxon>Populus</taxon>
    </lineage>
</organism>
<proteinExistence type="predicted"/>
<dbReference type="EMBL" id="JAQIZT010000002">
    <property type="protein sequence ID" value="KAJ7005787.1"/>
    <property type="molecule type" value="Genomic_DNA"/>
</dbReference>
<dbReference type="Proteomes" id="UP001164929">
    <property type="component" value="Chromosome 2"/>
</dbReference>
<sequence>MICGSTGKKLLAKARMILISSVTLPEEKLGAVPNGLSTDSDVAKRFAPYPSLFFCLPFFLK</sequence>
<evidence type="ECO:0000313" key="1">
    <source>
        <dbReference type="EMBL" id="KAJ7005787.1"/>
    </source>
</evidence>
<accession>A0AAD6RCL0</accession>
<comment type="caution">
    <text evidence="1">The sequence shown here is derived from an EMBL/GenBank/DDBJ whole genome shotgun (WGS) entry which is preliminary data.</text>
</comment>